<feature type="domain" description="Histidine kinase" evidence="7">
    <location>
        <begin position="214"/>
        <end position="441"/>
    </location>
</feature>
<proteinExistence type="predicted"/>
<dbReference type="Gene3D" id="1.10.287.130">
    <property type="match status" value="1"/>
</dbReference>
<dbReference type="Pfam" id="PF00512">
    <property type="entry name" value="HisKA"/>
    <property type="match status" value="1"/>
</dbReference>
<dbReference type="FunFam" id="3.30.565.10:FF:000006">
    <property type="entry name" value="Sensor histidine kinase WalK"/>
    <property type="match status" value="1"/>
</dbReference>
<dbReference type="PROSITE" id="PS50109">
    <property type="entry name" value="HIS_KIN"/>
    <property type="match status" value="1"/>
</dbReference>
<protein>
    <recommendedName>
        <fullName evidence="2">histidine kinase</fullName>
        <ecNumber evidence="2">2.7.13.3</ecNumber>
    </recommendedName>
</protein>
<comment type="caution">
    <text evidence="8">The sequence shown here is derived from an EMBL/GenBank/DDBJ whole genome shotgun (WGS) entry which is preliminary data.</text>
</comment>
<dbReference type="InterPro" id="IPR003594">
    <property type="entry name" value="HATPase_dom"/>
</dbReference>
<sequence length="441" mass="48873">GPYFLLSLGFLKPGLIVGYEHFAGATDGRIVFGELFAIYIFYSVILVALGVRNLVKKYQESAGIFRHEMRDFLITFIVAASVALAGTLFSPLFTKNQDFFWIGYIGGALPFLVISGLIFIKYSFLKIKVIATELFISIIVFVLIAELFIAGSPADLVIKTSITIIIIFSSSFLIGSVRREIQSKERITELLVDLDRISRRLKVLDKKKSEFLSIASHHLRDPLTVIKGYSSMLLEGSFGEIPQSVKESIEKIYTSSGHLITMISDFMDISRIESGNMKYVFADVDVKKLVVDLADEMKQNADRSHLAFSVNVDDTTTVGGELFVTVGDAGKLRQVFSNLIDNSIKYTPKGNVSVLLKKSHDGKKIIFNVFDTGIGMSENTLGKIFKKFSRADGVSKVYTEGTGLGLYVAAEIIKKHEGRIWAESEGEGHGSSFFVELDAKR</sequence>
<dbReference type="SMART" id="SM00388">
    <property type="entry name" value="HisKA"/>
    <property type="match status" value="1"/>
</dbReference>
<evidence type="ECO:0000256" key="5">
    <source>
        <dbReference type="ARBA" id="ARBA00022777"/>
    </source>
</evidence>
<dbReference type="Gene3D" id="3.30.565.10">
    <property type="entry name" value="Histidine kinase-like ATPase, C-terminal domain"/>
    <property type="match status" value="1"/>
</dbReference>
<dbReference type="SUPFAM" id="SSF47384">
    <property type="entry name" value="Homodimeric domain of signal transducing histidine kinase"/>
    <property type="match status" value="1"/>
</dbReference>
<organism evidence="8 9">
    <name type="scientific">Candidatus Nomurabacteria bacterium GW2011_GWC2_42_20</name>
    <dbReference type="NCBI Taxonomy" id="1618756"/>
    <lineage>
        <taxon>Bacteria</taxon>
        <taxon>Candidatus Nomuraibacteriota</taxon>
    </lineage>
</organism>
<keyword evidence="5 8" id="KW-0418">Kinase</keyword>
<dbReference type="Proteomes" id="UP000034704">
    <property type="component" value="Unassembled WGS sequence"/>
</dbReference>
<evidence type="ECO:0000256" key="6">
    <source>
        <dbReference type="SAM" id="Phobius"/>
    </source>
</evidence>
<dbReference type="SUPFAM" id="SSF55874">
    <property type="entry name" value="ATPase domain of HSP90 chaperone/DNA topoisomerase II/histidine kinase"/>
    <property type="match status" value="1"/>
</dbReference>
<evidence type="ECO:0000256" key="1">
    <source>
        <dbReference type="ARBA" id="ARBA00000085"/>
    </source>
</evidence>
<dbReference type="GO" id="GO:0009927">
    <property type="term" value="F:histidine phosphotransfer kinase activity"/>
    <property type="evidence" value="ECO:0007669"/>
    <property type="project" value="TreeGrafter"/>
</dbReference>
<dbReference type="PRINTS" id="PR00344">
    <property type="entry name" value="BCTRLSENSOR"/>
</dbReference>
<dbReference type="EC" id="2.7.13.3" evidence="2"/>
<keyword evidence="6" id="KW-0472">Membrane</keyword>
<reference evidence="8 9" key="1">
    <citation type="journal article" date="2015" name="Nature">
        <title>rRNA introns, odd ribosomes, and small enigmatic genomes across a large radiation of phyla.</title>
        <authorList>
            <person name="Brown C.T."/>
            <person name="Hug L.A."/>
            <person name="Thomas B.C."/>
            <person name="Sharon I."/>
            <person name="Castelle C.J."/>
            <person name="Singh A."/>
            <person name="Wilkins M.J."/>
            <person name="Williams K.H."/>
            <person name="Banfield J.F."/>
        </authorList>
    </citation>
    <scope>NUCLEOTIDE SEQUENCE [LARGE SCALE GENOMIC DNA]</scope>
</reference>
<keyword evidence="3" id="KW-0597">Phosphoprotein</keyword>
<evidence type="ECO:0000313" key="9">
    <source>
        <dbReference type="Proteomes" id="UP000034704"/>
    </source>
</evidence>
<keyword evidence="6" id="KW-0812">Transmembrane</keyword>
<comment type="catalytic activity">
    <reaction evidence="1">
        <text>ATP + protein L-histidine = ADP + protein N-phospho-L-histidine.</text>
        <dbReference type="EC" id="2.7.13.3"/>
    </reaction>
</comment>
<feature type="transmembrane region" description="Helical" evidence="6">
    <location>
        <begin position="30"/>
        <end position="51"/>
    </location>
</feature>
<accession>A0A0G1CBJ4</accession>
<feature type="transmembrane region" description="Helical" evidence="6">
    <location>
        <begin position="72"/>
        <end position="93"/>
    </location>
</feature>
<keyword evidence="6" id="KW-1133">Transmembrane helix</keyword>
<dbReference type="STRING" id="1618756.UV12_C0013G0001"/>
<dbReference type="InterPro" id="IPR003661">
    <property type="entry name" value="HisK_dim/P_dom"/>
</dbReference>
<dbReference type="PANTHER" id="PTHR43047">
    <property type="entry name" value="TWO-COMPONENT HISTIDINE PROTEIN KINASE"/>
    <property type="match status" value="1"/>
</dbReference>
<dbReference type="InterPro" id="IPR005467">
    <property type="entry name" value="His_kinase_dom"/>
</dbReference>
<evidence type="ECO:0000313" key="8">
    <source>
        <dbReference type="EMBL" id="KKS47018.1"/>
    </source>
</evidence>
<evidence type="ECO:0000256" key="3">
    <source>
        <dbReference type="ARBA" id="ARBA00022553"/>
    </source>
</evidence>
<dbReference type="EMBL" id="LCDG01000013">
    <property type="protein sequence ID" value="KKS47018.1"/>
    <property type="molecule type" value="Genomic_DNA"/>
</dbReference>
<dbReference type="GO" id="GO:0005886">
    <property type="term" value="C:plasma membrane"/>
    <property type="evidence" value="ECO:0007669"/>
    <property type="project" value="TreeGrafter"/>
</dbReference>
<evidence type="ECO:0000256" key="2">
    <source>
        <dbReference type="ARBA" id="ARBA00012438"/>
    </source>
</evidence>
<name>A0A0G1CBJ4_9BACT</name>
<dbReference type="GO" id="GO:0000155">
    <property type="term" value="F:phosphorelay sensor kinase activity"/>
    <property type="evidence" value="ECO:0007669"/>
    <property type="project" value="InterPro"/>
</dbReference>
<dbReference type="PANTHER" id="PTHR43047:SF72">
    <property type="entry name" value="OSMOSENSING HISTIDINE PROTEIN KINASE SLN1"/>
    <property type="match status" value="1"/>
</dbReference>
<gene>
    <name evidence="8" type="ORF">UV12_C0013G0001</name>
</gene>
<dbReference type="Pfam" id="PF02518">
    <property type="entry name" value="HATPase_c"/>
    <property type="match status" value="1"/>
</dbReference>
<keyword evidence="4" id="KW-0808">Transferase</keyword>
<feature type="non-terminal residue" evidence="8">
    <location>
        <position position="1"/>
    </location>
</feature>
<dbReference type="AlphaFoldDB" id="A0A0G1CBJ4"/>
<dbReference type="InterPro" id="IPR036890">
    <property type="entry name" value="HATPase_C_sf"/>
</dbReference>
<dbReference type="SMART" id="SM00387">
    <property type="entry name" value="HATPase_c"/>
    <property type="match status" value="1"/>
</dbReference>
<feature type="transmembrane region" description="Helical" evidence="6">
    <location>
        <begin position="156"/>
        <end position="177"/>
    </location>
</feature>
<dbReference type="InterPro" id="IPR004358">
    <property type="entry name" value="Sig_transdc_His_kin-like_C"/>
</dbReference>
<dbReference type="InterPro" id="IPR036097">
    <property type="entry name" value="HisK_dim/P_sf"/>
</dbReference>
<evidence type="ECO:0000259" key="7">
    <source>
        <dbReference type="PROSITE" id="PS50109"/>
    </source>
</evidence>
<evidence type="ECO:0000256" key="4">
    <source>
        <dbReference type="ARBA" id="ARBA00022679"/>
    </source>
</evidence>
<feature type="transmembrane region" description="Helical" evidence="6">
    <location>
        <begin position="132"/>
        <end position="150"/>
    </location>
</feature>
<dbReference type="CDD" id="cd00082">
    <property type="entry name" value="HisKA"/>
    <property type="match status" value="1"/>
</dbReference>
<feature type="transmembrane region" description="Helical" evidence="6">
    <location>
        <begin position="99"/>
        <end position="120"/>
    </location>
</feature>